<organism evidence="1 2">
    <name type="scientific">Austropuccinia psidii MF-1</name>
    <dbReference type="NCBI Taxonomy" id="1389203"/>
    <lineage>
        <taxon>Eukaryota</taxon>
        <taxon>Fungi</taxon>
        <taxon>Dikarya</taxon>
        <taxon>Basidiomycota</taxon>
        <taxon>Pucciniomycotina</taxon>
        <taxon>Pucciniomycetes</taxon>
        <taxon>Pucciniales</taxon>
        <taxon>Sphaerophragmiaceae</taxon>
        <taxon>Austropuccinia</taxon>
    </lineage>
</organism>
<comment type="caution">
    <text evidence="1">The sequence shown here is derived from an EMBL/GenBank/DDBJ whole genome shotgun (WGS) entry which is preliminary data.</text>
</comment>
<accession>A0A9Q3BSQ7</accession>
<protein>
    <submittedName>
        <fullName evidence="1">Uncharacterized protein</fullName>
    </submittedName>
</protein>
<evidence type="ECO:0000313" key="1">
    <source>
        <dbReference type="EMBL" id="MBW0470480.1"/>
    </source>
</evidence>
<sequence length="194" mass="22092">MSSGNYQGPPDQLSQPSPRLMGNSSHSFIPSVLKVAGVVHIWYYIPLCTIFAQQSNDDVLRTHFHLSTSRSQIPTPILKEDYPAHQSDKLWRQSEDSSRIPTTCICRSWVGTLLRTIQKGPILKRYYINAISFQGIKYLNTPWTTQFIRTGLIQSTCMALAQLGHFIFHCVNSITQFKFQDGQSCISRFGQYSQ</sequence>
<keyword evidence="2" id="KW-1185">Reference proteome</keyword>
<evidence type="ECO:0000313" key="2">
    <source>
        <dbReference type="Proteomes" id="UP000765509"/>
    </source>
</evidence>
<dbReference type="Proteomes" id="UP000765509">
    <property type="component" value="Unassembled WGS sequence"/>
</dbReference>
<proteinExistence type="predicted"/>
<dbReference type="AlphaFoldDB" id="A0A9Q3BSQ7"/>
<dbReference type="EMBL" id="AVOT02002466">
    <property type="protein sequence ID" value="MBW0470480.1"/>
    <property type="molecule type" value="Genomic_DNA"/>
</dbReference>
<gene>
    <name evidence="1" type="ORF">O181_010195</name>
</gene>
<reference evidence="1" key="1">
    <citation type="submission" date="2021-03" db="EMBL/GenBank/DDBJ databases">
        <title>Draft genome sequence of rust myrtle Austropuccinia psidii MF-1, a brazilian biotype.</title>
        <authorList>
            <person name="Quecine M.C."/>
            <person name="Pachon D.M.R."/>
            <person name="Bonatelli M.L."/>
            <person name="Correr F.H."/>
            <person name="Franceschini L.M."/>
            <person name="Leite T.F."/>
            <person name="Margarido G.R.A."/>
            <person name="Almeida C.A."/>
            <person name="Ferrarezi J.A."/>
            <person name="Labate C.A."/>
        </authorList>
    </citation>
    <scope>NUCLEOTIDE SEQUENCE</scope>
    <source>
        <strain evidence="1">MF-1</strain>
    </source>
</reference>
<name>A0A9Q3BSQ7_9BASI</name>